<name>A0A2U9IIB8_9CREN</name>
<dbReference type="CDD" id="cd01292">
    <property type="entry name" value="metallo-dependent_hydrolases"/>
    <property type="match status" value="1"/>
</dbReference>
<feature type="domain" description="Amidohydrolase-related" evidence="2">
    <location>
        <begin position="4"/>
        <end position="278"/>
    </location>
</feature>
<reference evidence="3 4" key="1">
    <citation type="submission" date="2018-05" db="EMBL/GenBank/DDBJ databases">
        <title>Complete Genome Sequences of Extremely Thermoacidophilic, Metal-Mobilizing Type-Strain Members of the Archaeal Family Sulfolobaceae: Acidianus brierleyi DSM-1651T, Acidianus sulfidivorans DSM-18786T, Metallosphaera hakonensis DSM-7519T, and Metallosphaera prunae DSM-10039T.</title>
        <authorList>
            <person name="Counts J.A."/>
            <person name="Kelly R.M."/>
        </authorList>
    </citation>
    <scope>NUCLEOTIDE SEQUENCE [LARGE SCALE GENOMIC DNA]</scope>
    <source>
        <strain evidence="3 4">DSM 1651</strain>
    </source>
</reference>
<gene>
    <name evidence="3" type="ORF">DFR85_15345</name>
</gene>
<dbReference type="Proteomes" id="UP000248044">
    <property type="component" value="Chromosome"/>
</dbReference>
<dbReference type="Pfam" id="PF04909">
    <property type="entry name" value="Amidohydro_2"/>
    <property type="match status" value="1"/>
</dbReference>
<dbReference type="GO" id="GO:0016831">
    <property type="term" value="F:carboxy-lyase activity"/>
    <property type="evidence" value="ECO:0007669"/>
    <property type="project" value="InterPro"/>
</dbReference>
<dbReference type="AlphaFoldDB" id="A0A2U9IIB8"/>
<protein>
    <submittedName>
        <fullName evidence="3">Amidohydrolase</fullName>
    </submittedName>
</protein>
<dbReference type="OrthoDB" id="34429at2157"/>
<dbReference type="Gene3D" id="3.20.20.140">
    <property type="entry name" value="Metal-dependent hydrolases"/>
    <property type="match status" value="1"/>
</dbReference>
<evidence type="ECO:0000259" key="2">
    <source>
        <dbReference type="Pfam" id="PF04909"/>
    </source>
</evidence>
<accession>A0A2U9IIB8</accession>
<organism evidence="3 4">
    <name type="scientific">Acidianus brierleyi</name>
    <dbReference type="NCBI Taxonomy" id="41673"/>
    <lineage>
        <taxon>Archaea</taxon>
        <taxon>Thermoproteota</taxon>
        <taxon>Thermoprotei</taxon>
        <taxon>Sulfolobales</taxon>
        <taxon>Sulfolobaceae</taxon>
        <taxon>Acidianus</taxon>
    </lineage>
</organism>
<keyword evidence="3" id="KW-0378">Hydrolase</keyword>
<keyword evidence="1" id="KW-0456">Lyase</keyword>
<dbReference type="InterPro" id="IPR032466">
    <property type="entry name" value="Metal_Hydrolase"/>
</dbReference>
<dbReference type="SUPFAM" id="SSF51556">
    <property type="entry name" value="Metallo-dependent hydrolases"/>
    <property type="match status" value="1"/>
</dbReference>
<evidence type="ECO:0000256" key="1">
    <source>
        <dbReference type="ARBA" id="ARBA00023239"/>
    </source>
</evidence>
<proteinExistence type="predicted"/>
<dbReference type="GeneID" id="36833559"/>
<keyword evidence="4" id="KW-1185">Reference proteome</keyword>
<dbReference type="RefSeq" id="WP_110271629.1">
    <property type="nucleotide sequence ID" value="NZ_CP029289.2"/>
</dbReference>
<dbReference type="EMBL" id="CP029289">
    <property type="protein sequence ID" value="AWR95751.1"/>
    <property type="molecule type" value="Genomic_DNA"/>
</dbReference>
<evidence type="ECO:0000313" key="4">
    <source>
        <dbReference type="Proteomes" id="UP000248044"/>
    </source>
</evidence>
<sequence>MGYVDSHTHVWFREAITEEMRKRSEIVGYRIPEFSLDYIIKEMDNAQLDYITIIAYPSRELWGIKEDFPLKIIDVCKKYPDRFAVIGGVEVNKLSVQETKIWLEKQYEAGISGFKLHPPHMWIKPNDYREEEKGMKQLEILYEFSQDNKLPVVIHTGTSFFLTARNKYADPIFVDDVAVDFPRLRIIMAHAGRPNWVNTAFQLIRIRKNIYTDLSSIPPKRVLEYLPRLEEINEKALYGSDFGGPGTKGLGDNLREFLNIPLSLLAMENITKNNPRKLIKTLG</sequence>
<dbReference type="InterPro" id="IPR006680">
    <property type="entry name" value="Amidohydro-rel"/>
</dbReference>
<dbReference type="KEGG" id="abri:DFR85_15345"/>
<dbReference type="PANTHER" id="PTHR21240">
    <property type="entry name" value="2-AMINO-3-CARBOXYLMUCONATE-6-SEMIALDEHYDE DECARBOXYLASE"/>
    <property type="match status" value="1"/>
</dbReference>
<dbReference type="InterPro" id="IPR032465">
    <property type="entry name" value="ACMSD"/>
</dbReference>
<dbReference type="PANTHER" id="PTHR21240:SF19">
    <property type="entry name" value="CATALYTIC_ HYDROLASE"/>
    <property type="match status" value="1"/>
</dbReference>
<dbReference type="GO" id="GO:0016787">
    <property type="term" value="F:hydrolase activity"/>
    <property type="evidence" value="ECO:0007669"/>
    <property type="project" value="UniProtKB-KW"/>
</dbReference>
<evidence type="ECO:0000313" key="3">
    <source>
        <dbReference type="EMBL" id="AWR95751.1"/>
    </source>
</evidence>